<protein>
    <submittedName>
        <fullName evidence="1">Uncharacterized protein</fullName>
    </submittedName>
</protein>
<sequence length="789" mass="87358">MMIRSASRRLIPLLCSSTFLAAKNKRSLPSAWFAKEQPFLDEGRSKVLCVLRLWSESAKTLSSLLNNVPERTSRSQVLAALHLGQEHLVPKLLSRVQNVSVDDCNAILLGCFRAKNAKIAKQVQSFMASNGIDMNKESYTYYLSALSCGGHFDEAFNLLDSLIKGHSRVQPTISMYNGILYGCSHFGLNSIATKCLDCMDKQGLIKNSETYVELIKLAGKLGNVNMVHDLWNELVKVGRPCFRSYRHYIIALCRTLNLDEAISAFEKMLDLYSKNILSTQTECPENDMDDLHSEDICKVFNAIMNAAGKAGHHHLAESLFSEMRRMGLKTDVYTYNALLRAVVKGRGVEKGLQIVKAMKEDGVEIDSLTYSALVEGYCVTSELDKAEDLVQDMLNGKPNQRPSSHTFNFIIDACASMDDPERALKIFGKMRAAQVSPDMCTYTALFSALGNVSAPYSGGDKWSHDELMHRIVAIETDMARNGLQHTRQSFTALMNTLGAEGMMGALLKRLHDIEGSAIAEGSSLVDAVTYNTAIYACVMYKQVEQAADIFERMRAKGVKPTLQTYNIMILGCVHSKSTKNAFELVDAMREDGITPDLYTYNSLIKVLCSCGELDVGVGIIDSMIASDVEPDVITFNTLISAASYERLDLIEFLVEDMYRQGIQPDNLTCLQVVYAYVHAQQADDAAIALHVLSSRMLVTDNVNNTEVSGANVDDQLKVLAQDRETEMEDLSSILLKDASDSQEPVAMAMYNLNLANIAAGSNDSLIGQHVWTARLCSLYDKRKTRTLAL</sequence>
<dbReference type="EMBL" id="CM055097">
    <property type="protein sequence ID" value="KAJ7551399.1"/>
    <property type="molecule type" value="Genomic_DNA"/>
</dbReference>
<organism evidence="1 2">
    <name type="scientific">Diphasiastrum complanatum</name>
    <name type="common">Issler's clubmoss</name>
    <name type="synonym">Lycopodium complanatum</name>
    <dbReference type="NCBI Taxonomy" id="34168"/>
    <lineage>
        <taxon>Eukaryota</taxon>
        <taxon>Viridiplantae</taxon>
        <taxon>Streptophyta</taxon>
        <taxon>Embryophyta</taxon>
        <taxon>Tracheophyta</taxon>
        <taxon>Lycopodiopsida</taxon>
        <taxon>Lycopodiales</taxon>
        <taxon>Lycopodiaceae</taxon>
        <taxon>Lycopodioideae</taxon>
        <taxon>Diphasiastrum</taxon>
    </lineage>
</organism>
<dbReference type="Proteomes" id="UP001162992">
    <property type="component" value="Chromosome 6"/>
</dbReference>
<keyword evidence="2" id="KW-1185">Reference proteome</keyword>
<comment type="caution">
    <text evidence="1">The sequence shown here is derived from an EMBL/GenBank/DDBJ whole genome shotgun (WGS) entry which is preliminary data.</text>
</comment>
<name>A0ACC2DAP1_DIPCM</name>
<evidence type="ECO:0000313" key="2">
    <source>
        <dbReference type="Proteomes" id="UP001162992"/>
    </source>
</evidence>
<evidence type="ECO:0000313" key="1">
    <source>
        <dbReference type="EMBL" id="KAJ7551399.1"/>
    </source>
</evidence>
<reference evidence="2" key="1">
    <citation type="journal article" date="2024" name="Proc. Natl. Acad. Sci. U.S.A.">
        <title>Extraordinary preservation of gene collinearity over three hundred million years revealed in homosporous lycophytes.</title>
        <authorList>
            <person name="Li C."/>
            <person name="Wickell D."/>
            <person name="Kuo L.Y."/>
            <person name="Chen X."/>
            <person name="Nie B."/>
            <person name="Liao X."/>
            <person name="Peng D."/>
            <person name="Ji J."/>
            <person name="Jenkins J."/>
            <person name="Williams M."/>
            <person name="Shu S."/>
            <person name="Plott C."/>
            <person name="Barry K."/>
            <person name="Rajasekar S."/>
            <person name="Grimwood J."/>
            <person name="Han X."/>
            <person name="Sun S."/>
            <person name="Hou Z."/>
            <person name="He W."/>
            <person name="Dai G."/>
            <person name="Sun C."/>
            <person name="Schmutz J."/>
            <person name="Leebens-Mack J.H."/>
            <person name="Li F.W."/>
            <person name="Wang L."/>
        </authorList>
    </citation>
    <scope>NUCLEOTIDE SEQUENCE [LARGE SCALE GENOMIC DNA]</scope>
    <source>
        <strain evidence="2">cv. PW_Plant_1</strain>
    </source>
</reference>
<gene>
    <name evidence="1" type="ORF">O6H91_06G013400</name>
</gene>
<accession>A0ACC2DAP1</accession>
<proteinExistence type="predicted"/>